<evidence type="ECO:0000259" key="1">
    <source>
        <dbReference type="PROSITE" id="PS51335"/>
    </source>
</evidence>
<evidence type="ECO:0000313" key="2">
    <source>
        <dbReference type="EMBL" id="JAV24887.1"/>
    </source>
</evidence>
<sequence length="319" mass="37506">MLPPASTKMVFKVFNFFYLLARPLLKWFLHRFTNLSELQRICYGCAPGALRTTKVQMSLELSRKPRIKQMLMILNELVSHEVDETFLKDEIYGRAIGTVLQVKKINPKVHVDFPRAFGTCAEKIWGYKRLFWLVEQLRSTQYDCENDEHERKLLCLWKLLAGPDESLEGRVTNQWQTIGFQGDDPKTDFRGMGILGLDNLLYFAQEYNGTARHLISHSHHPTHGYFFAIVGINLTSMAYHLLKSGAARTHFYNQSRLTVDTFHQFYCYLFFEFDRYWVECKPKSIMDFSWIQKNFEENVRKMLTNDSCSFKMNLSVENI</sequence>
<reference evidence="2" key="1">
    <citation type="submission" date="2017-01" db="EMBL/GenBank/DDBJ databases">
        <title>A deep insight into the sialotranscriptome of adult male and female Cluex tarsalis mosquitoes.</title>
        <authorList>
            <person name="Ribeiro J.M."/>
            <person name="Moreira F."/>
            <person name="Bernard K.A."/>
            <person name="Calvo E."/>
        </authorList>
    </citation>
    <scope>NUCLEOTIDE SEQUENCE</scope>
    <source>
        <strain evidence="2">Kern County</strain>
        <tissue evidence="2">Salivary glands</tissue>
    </source>
</reference>
<dbReference type="EMBL" id="GFDL01010158">
    <property type="protein sequence ID" value="JAV24887.1"/>
    <property type="molecule type" value="Transcribed_RNA"/>
</dbReference>
<dbReference type="Pfam" id="PF04727">
    <property type="entry name" value="ELMO_CED12"/>
    <property type="match status" value="1"/>
</dbReference>
<dbReference type="AlphaFoldDB" id="A0A1Q3FBF8"/>
<dbReference type="PANTHER" id="PTHR12771">
    <property type="entry name" value="ENGULFMENT AND CELL MOTILITY"/>
    <property type="match status" value="1"/>
</dbReference>
<dbReference type="PROSITE" id="PS51335">
    <property type="entry name" value="ELMO"/>
    <property type="match status" value="1"/>
</dbReference>
<dbReference type="InterPro" id="IPR050868">
    <property type="entry name" value="ELMO_domain-containing"/>
</dbReference>
<proteinExistence type="predicted"/>
<name>A0A1Q3FBF8_CULTA</name>
<dbReference type="InterPro" id="IPR006816">
    <property type="entry name" value="ELMO_dom"/>
</dbReference>
<protein>
    <submittedName>
        <fullName evidence="2">Putative conserved secreted protein</fullName>
    </submittedName>
</protein>
<dbReference type="GO" id="GO:0005096">
    <property type="term" value="F:GTPase activator activity"/>
    <property type="evidence" value="ECO:0007669"/>
    <property type="project" value="TreeGrafter"/>
</dbReference>
<organism evidence="2">
    <name type="scientific">Culex tarsalis</name>
    <name type="common">Encephalitis mosquito</name>
    <dbReference type="NCBI Taxonomy" id="7177"/>
    <lineage>
        <taxon>Eukaryota</taxon>
        <taxon>Metazoa</taxon>
        <taxon>Ecdysozoa</taxon>
        <taxon>Arthropoda</taxon>
        <taxon>Hexapoda</taxon>
        <taxon>Insecta</taxon>
        <taxon>Pterygota</taxon>
        <taxon>Neoptera</taxon>
        <taxon>Endopterygota</taxon>
        <taxon>Diptera</taxon>
        <taxon>Nematocera</taxon>
        <taxon>Culicoidea</taxon>
        <taxon>Culicidae</taxon>
        <taxon>Culicinae</taxon>
        <taxon>Culicini</taxon>
        <taxon>Culex</taxon>
        <taxon>Culex</taxon>
    </lineage>
</organism>
<accession>A0A1Q3FBF8</accession>
<feature type="domain" description="ELMO" evidence="1">
    <location>
        <begin position="148"/>
        <end position="303"/>
    </location>
</feature>
<dbReference type="PANTHER" id="PTHR12771:SF51">
    <property type="entry name" value="LD01482P"/>
    <property type="match status" value="1"/>
</dbReference>